<dbReference type="EMBL" id="RSDW01000001">
    <property type="protein sequence ID" value="RSL18008.1"/>
    <property type="molecule type" value="Genomic_DNA"/>
</dbReference>
<name>A0A428MM63_9BACT</name>
<sequence length="541" mass="57372">MKLPVRLQLAFALLVSLQSSGASAQSPQSTCDQKGKIASSFCGILQKEFKDQRFAKGGAEPTLLDPLNQPIPTVSVLFDAAFGATVLQAAANQVAQVISTKAAVPQAGANTSASGSTSLGAKPTTTDLISLAAESGAFTQTVNGTTLTARANMNGLRRYLSGDNFAATAQGPKTADKILQPFTLAATFNVAQSGSAAASTTGQATSTTPTDILSVLIPSNNVSFSSLSVSRTINRRYNPTSTKFVSAWNKAIGDKDTQTAITNASNQLYTDYQKAFPNSDKVNGDSKVVAARADWQHAAEQDEAENNFDKFVDDFIAYMTVYVAALKSNAGPNYEQNIVAVGADLAKLKTLRDNILQQARGTFATLSYTYSTPTGKPATHDATAVFAYVWQKSGDQLTFNVAGSWFATIPPGAKYGKVKDYQFTGEYDHPFGKDKSAPRAIFSLAGYGQYQYTANVLNITVANVVPGTNISVPSNSQVFTSTPGWLSIAQTKLVFNIGKGASIPVAVKWSNKTDLLSDSDWKGQFGFSYDLSALNSILAPK</sequence>
<proteinExistence type="predicted"/>
<dbReference type="Proteomes" id="UP000269669">
    <property type="component" value="Unassembled WGS sequence"/>
</dbReference>
<dbReference type="AlphaFoldDB" id="A0A428MM63"/>
<keyword evidence="1" id="KW-0732">Signal</keyword>
<evidence type="ECO:0000313" key="2">
    <source>
        <dbReference type="EMBL" id="RSL18008.1"/>
    </source>
</evidence>
<evidence type="ECO:0000256" key="1">
    <source>
        <dbReference type="SAM" id="SignalP"/>
    </source>
</evidence>
<reference evidence="2 3" key="1">
    <citation type="submission" date="2018-12" db="EMBL/GenBank/DDBJ databases">
        <title>Sequencing of bacterial isolates from soil warming experiment in Harvard Forest, Massachusetts, USA.</title>
        <authorList>
            <person name="Deangelis K."/>
        </authorList>
    </citation>
    <scope>NUCLEOTIDE SEQUENCE [LARGE SCALE GENOMIC DNA]</scope>
    <source>
        <strain evidence="2 3">EB153</strain>
    </source>
</reference>
<gene>
    <name evidence="2" type="ORF">EDE15_3564</name>
</gene>
<feature type="signal peptide" evidence="1">
    <location>
        <begin position="1"/>
        <end position="24"/>
    </location>
</feature>
<protein>
    <submittedName>
        <fullName evidence="2">Uncharacterized protein</fullName>
    </submittedName>
</protein>
<keyword evidence="3" id="KW-1185">Reference proteome</keyword>
<dbReference type="OrthoDB" id="129904at2"/>
<evidence type="ECO:0000313" key="3">
    <source>
        <dbReference type="Proteomes" id="UP000269669"/>
    </source>
</evidence>
<organism evidence="2 3">
    <name type="scientific">Edaphobacter aggregans</name>
    <dbReference type="NCBI Taxonomy" id="570835"/>
    <lineage>
        <taxon>Bacteria</taxon>
        <taxon>Pseudomonadati</taxon>
        <taxon>Acidobacteriota</taxon>
        <taxon>Terriglobia</taxon>
        <taxon>Terriglobales</taxon>
        <taxon>Acidobacteriaceae</taxon>
        <taxon>Edaphobacter</taxon>
    </lineage>
</organism>
<accession>A0A428MM63</accession>
<comment type="caution">
    <text evidence="2">The sequence shown here is derived from an EMBL/GenBank/DDBJ whole genome shotgun (WGS) entry which is preliminary data.</text>
</comment>
<feature type="chain" id="PRO_5019197584" evidence="1">
    <location>
        <begin position="25"/>
        <end position="541"/>
    </location>
</feature>
<dbReference type="RefSeq" id="WP_125486424.1">
    <property type="nucleotide sequence ID" value="NZ_RSDW01000001.1"/>
</dbReference>